<evidence type="ECO:0000313" key="1">
    <source>
        <dbReference type="EMBL" id="GBP70879.1"/>
    </source>
</evidence>
<evidence type="ECO:0000313" key="2">
    <source>
        <dbReference type="Proteomes" id="UP000299102"/>
    </source>
</evidence>
<reference evidence="1 2" key="1">
    <citation type="journal article" date="2019" name="Commun. Biol.">
        <title>The bagworm genome reveals a unique fibroin gene that provides high tensile strength.</title>
        <authorList>
            <person name="Kono N."/>
            <person name="Nakamura H."/>
            <person name="Ohtoshi R."/>
            <person name="Tomita M."/>
            <person name="Numata K."/>
            <person name="Arakawa K."/>
        </authorList>
    </citation>
    <scope>NUCLEOTIDE SEQUENCE [LARGE SCALE GENOMIC DNA]</scope>
</reference>
<dbReference type="Proteomes" id="UP000299102">
    <property type="component" value="Unassembled WGS sequence"/>
</dbReference>
<comment type="caution">
    <text evidence="1">The sequence shown here is derived from an EMBL/GenBank/DDBJ whole genome shotgun (WGS) entry which is preliminary data.</text>
</comment>
<proteinExistence type="predicted"/>
<gene>
    <name evidence="1" type="ORF">EVAR_53543_1</name>
</gene>
<sequence>MNYCVLSAGKPTGSIPQHRFREPRGLSTVLHDSFSTILNKIIFFSIAILTSPALDQPALQKKIKADYGEEDSEALSVANCIQDESKTGHTVRVLMEHSYHQSIAPAENQCHSPGSGIMLSENRFSSLESINRVTV</sequence>
<protein>
    <submittedName>
        <fullName evidence="1">Uncharacterized protein</fullName>
    </submittedName>
</protein>
<organism evidence="1 2">
    <name type="scientific">Eumeta variegata</name>
    <name type="common">Bagworm moth</name>
    <name type="synonym">Eumeta japonica</name>
    <dbReference type="NCBI Taxonomy" id="151549"/>
    <lineage>
        <taxon>Eukaryota</taxon>
        <taxon>Metazoa</taxon>
        <taxon>Ecdysozoa</taxon>
        <taxon>Arthropoda</taxon>
        <taxon>Hexapoda</taxon>
        <taxon>Insecta</taxon>
        <taxon>Pterygota</taxon>
        <taxon>Neoptera</taxon>
        <taxon>Endopterygota</taxon>
        <taxon>Lepidoptera</taxon>
        <taxon>Glossata</taxon>
        <taxon>Ditrysia</taxon>
        <taxon>Tineoidea</taxon>
        <taxon>Psychidae</taxon>
        <taxon>Oiketicinae</taxon>
        <taxon>Eumeta</taxon>
    </lineage>
</organism>
<dbReference type="EMBL" id="BGZK01001088">
    <property type="protein sequence ID" value="GBP70879.1"/>
    <property type="molecule type" value="Genomic_DNA"/>
</dbReference>
<keyword evidence="2" id="KW-1185">Reference proteome</keyword>
<name>A0A4C1Y8J1_EUMVA</name>
<dbReference type="AlphaFoldDB" id="A0A4C1Y8J1"/>
<accession>A0A4C1Y8J1</accession>